<dbReference type="Gramene" id="AET3Gv20580800.1">
    <property type="protein sequence ID" value="AET3Gv20580800.1"/>
    <property type="gene ID" value="AET3Gv20580800"/>
</dbReference>
<reference evidence="3" key="1">
    <citation type="journal article" date="2014" name="Science">
        <title>Ancient hybridizations among the ancestral genomes of bread wheat.</title>
        <authorList>
            <consortium name="International Wheat Genome Sequencing Consortium,"/>
            <person name="Marcussen T."/>
            <person name="Sandve S.R."/>
            <person name="Heier L."/>
            <person name="Spannagl M."/>
            <person name="Pfeifer M."/>
            <person name="Jakobsen K.S."/>
            <person name="Wulff B.B."/>
            <person name="Steuernagel B."/>
            <person name="Mayer K.F."/>
            <person name="Olsen O.A."/>
        </authorList>
    </citation>
    <scope>NUCLEOTIDE SEQUENCE [LARGE SCALE GENOMIC DNA]</scope>
    <source>
        <strain evidence="3">cv. AL8/78</strain>
    </source>
</reference>
<reference evidence="3" key="2">
    <citation type="journal article" date="2017" name="Nat. Plants">
        <title>The Aegilops tauschii genome reveals multiple impacts of transposons.</title>
        <authorList>
            <person name="Zhao G."/>
            <person name="Zou C."/>
            <person name="Li K."/>
            <person name="Wang K."/>
            <person name="Li T."/>
            <person name="Gao L."/>
            <person name="Zhang X."/>
            <person name="Wang H."/>
            <person name="Yang Z."/>
            <person name="Liu X."/>
            <person name="Jiang W."/>
            <person name="Mao L."/>
            <person name="Kong X."/>
            <person name="Jiao Y."/>
            <person name="Jia J."/>
        </authorList>
    </citation>
    <scope>NUCLEOTIDE SEQUENCE [LARGE SCALE GENOMIC DNA]</scope>
    <source>
        <strain evidence="3">cv. AL8/78</strain>
    </source>
</reference>
<reference evidence="2" key="4">
    <citation type="submission" date="2019-03" db="UniProtKB">
        <authorList>
            <consortium name="EnsemblPlants"/>
        </authorList>
    </citation>
    <scope>IDENTIFICATION</scope>
</reference>
<feature type="region of interest" description="Disordered" evidence="1">
    <location>
        <begin position="34"/>
        <end position="93"/>
    </location>
</feature>
<evidence type="ECO:0000313" key="2">
    <source>
        <dbReference type="EnsemblPlants" id="AET3Gv20580800.1"/>
    </source>
</evidence>
<accession>A0A453F5T5</accession>
<sequence length="93" mass="10218">MPHEIVFSSGSKTLVTACVHLPVLVYQSKLHNMPHRRHSSPLHVTPPTFNSGPTRYLKAPNVRSFPEPCPQALQPTSTPGPAARSQRPSLRST</sequence>
<evidence type="ECO:0000256" key="1">
    <source>
        <dbReference type="SAM" id="MobiDB-lite"/>
    </source>
</evidence>
<evidence type="ECO:0000313" key="3">
    <source>
        <dbReference type="Proteomes" id="UP000015105"/>
    </source>
</evidence>
<reference evidence="2" key="5">
    <citation type="journal article" date="2021" name="G3 (Bethesda)">
        <title>Aegilops tauschii genome assembly Aet v5.0 features greater sequence contiguity and improved annotation.</title>
        <authorList>
            <person name="Wang L."/>
            <person name="Zhu T."/>
            <person name="Rodriguez J.C."/>
            <person name="Deal K.R."/>
            <person name="Dubcovsky J."/>
            <person name="McGuire P.E."/>
            <person name="Lux T."/>
            <person name="Spannagl M."/>
            <person name="Mayer K.F.X."/>
            <person name="Baldrich P."/>
            <person name="Meyers B.C."/>
            <person name="Huo N."/>
            <person name="Gu Y.Q."/>
            <person name="Zhou H."/>
            <person name="Devos K.M."/>
            <person name="Bennetzen J.L."/>
            <person name="Unver T."/>
            <person name="Budak H."/>
            <person name="Gulick P.J."/>
            <person name="Galiba G."/>
            <person name="Kalapos B."/>
            <person name="Nelson D.R."/>
            <person name="Li P."/>
            <person name="You F.M."/>
            <person name="Luo M.C."/>
            <person name="Dvorak J."/>
        </authorList>
    </citation>
    <scope>NUCLEOTIDE SEQUENCE [LARGE SCALE GENOMIC DNA]</scope>
    <source>
        <strain evidence="2">cv. AL8/78</strain>
    </source>
</reference>
<protein>
    <submittedName>
        <fullName evidence="2">Uncharacterized protein</fullName>
    </submittedName>
</protein>
<dbReference type="EnsemblPlants" id="AET3Gv20580800.1">
    <property type="protein sequence ID" value="AET3Gv20580800.1"/>
    <property type="gene ID" value="AET3Gv20580800"/>
</dbReference>
<dbReference type="AlphaFoldDB" id="A0A453F5T5"/>
<name>A0A453F5T5_AEGTS</name>
<organism evidence="2 3">
    <name type="scientific">Aegilops tauschii subsp. strangulata</name>
    <name type="common">Goatgrass</name>
    <dbReference type="NCBI Taxonomy" id="200361"/>
    <lineage>
        <taxon>Eukaryota</taxon>
        <taxon>Viridiplantae</taxon>
        <taxon>Streptophyta</taxon>
        <taxon>Embryophyta</taxon>
        <taxon>Tracheophyta</taxon>
        <taxon>Spermatophyta</taxon>
        <taxon>Magnoliopsida</taxon>
        <taxon>Liliopsida</taxon>
        <taxon>Poales</taxon>
        <taxon>Poaceae</taxon>
        <taxon>BOP clade</taxon>
        <taxon>Pooideae</taxon>
        <taxon>Triticodae</taxon>
        <taxon>Triticeae</taxon>
        <taxon>Triticinae</taxon>
        <taxon>Aegilops</taxon>
    </lineage>
</organism>
<keyword evidence="3" id="KW-1185">Reference proteome</keyword>
<proteinExistence type="predicted"/>
<dbReference type="Proteomes" id="UP000015105">
    <property type="component" value="Chromosome 3D"/>
</dbReference>
<reference evidence="2" key="3">
    <citation type="journal article" date="2017" name="Nature">
        <title>Genome sequence of the progenitor of the wheat D genome Aegilops tauschii.</title>
        <authorList>
            <person name="Luo M.C."/>
            <person name="Gu Y.Q."/>
            <person name="Puiu D."/>
            <person name="Wang H."/>
            <person name="Twardziok S.O."/>
            <person name="Deal K.R."/>
            <person name="Huo N."/>
            <person name="Zhu T."/>
            <person name="Wang L."/>
            <person name="Wang Y."/>
            <person name="McGuire P.E."/>
            <person name="Liu S."/>
            <person name="Long H."/>
            <person name="Ramasamy R.K."/>
            <person name="Rodriguez J.C."/>
            <person name="Van S.L."/>
            <person name="Yuan L."/>
            <person name="Wang Z."/>
            <person name="Xia Z."/>
            <person name="Xiao L."/>
            <person name="Anderson O.D."/>
            <person name="Ouyang S."/>
            <person name="Liang Y."/>
            <person name="Zimin A.V."/>
            <person name="Pertea G."/>
            <person name="Qi P."/>
            <person name="Bennetzen J.L."/>
            <person name="Dai X."/>
            <person name="Dawson M.W."/>
            <person name="Muller H.G."/>
            <person name="Kugler K."/>
            <person name="Rivarola-Duarte L."/>
            <person name="Spannagl M."/>
            <person name="Mayer K.F.X."/>
            <person name="Lu F.H."/>
            <person name="Bevan M.W."/>
            <person name="Leroy P."/>
            <person name="Li P."/>
            <person name="You F.M."/>
            <person name="Sun Q."/>
            <person name="Liu Z."/>
            <person name="Lyons E."/>
            <person name="Wicker T."/>
            <person name="Salzberg S.L."/>
            <person name="Devos K.M."/>
            <person name="Dvorak J."/>
        </authorList>
    </citation>
    <scope>NUCLEOTIDE SEQUENCE [LARGE SCALE GENOMIC DNA]</scope>
    <source>
        <strain evidence="2">cv. AL8/78</strain>
    </source>
</reference>